<sequence>MSMCKICLKGQDQHNKKLWSLHQSQICAFCSKGSSEHSWKLWQIHNITVESGRQGCKLYPITLGFARTCVARLVKLNADPPYDKELIPIYIECTECNLYLGSTEEDFADVLDGMCLKCFRELIDQTHSWYDMPPAKKIWKEGVRTWQYRDSKGKWHQMYGNFI</sequence>
<evidence type="ECO:0000313" key="1">
    <source>
        <dbReference type="EMBL" id="AIE97091.1"/>
    </source>
</evidence>
<dbReference type="EMBL" id="KF900497">
    <property type="protein sequence ID" value="AIE97091.1"/>
    <property type="molecule type" value="Genomic_DNA"/>
</dbReference>
<proteinExistence type="predicted"/>
<dbReference type="AlphaFoldDB" id="A0A075G5E1"/>
<organism evidence="1">
    <name type="scientific">uncultured marine thaumarchaeote AD1000_89_F09</name>
    <dbReference type="NCBI Taxonomy" id="1455947"/>
    <lineage>
        <taxon>Archaea</taxon>
        <taxon>Nitrososphaerota</taxon>
        <taxon>environmental samples</taxon>
    </lineage>
</organism>
<name>A0A075G5E1_9ARCH</name>
<protein>
    <submittedName>
        <fullName evidence="1">Uncharacterized protein</fullName>
    </submittedName>
</protein>
<reference evidence="1" key="1">
    <citation type="journal article" date="2014" name="Genome Biol. Evol.">
        <title>Pangenome evidence for extensive interdomain horizontal transfer affecting lineage core and shell genes in uncultured planktonic thaumarchaeota and euryarchaeota.</title>
        <authorList>
            <person name="Deschamps P."/>
            <person name="Zivanovic Y."/>
            <person name="Moreira D."/>
            <person name="Rodriguez-Valera F."/>
            <person name="Lopez-Garcia P."/>
        </authorList>
    </citation>
    <scope>NUCLEOTIDE SEQUENCE</scope>
</reference>
<accession>A0A075G5E1</accession>